<name>A0AAW5QQ79_9HYPH</name>
<evidence type="ECO:0000313" key="2">
    <source>
        <dbReference type="EMBL" id="MCT8970236.1"/>
    </source>
</evidence>
<accession>A0AAW5QQ79</accession>
<protein>
    <submittedName>
        <fullName evidence="2">RT0821/Lpp0805 family surface protein</fullName>
    </submittedName>
</protein>
<comment type="caution">
    <text evidence="2">The sequence shown here is derived from an EMBL/GenBank/DDBJ whole genome shotgun (WGS) entry which is preliminary data.</text>
</comment>
<gene>
    <name evidence="2" type="ORF">MUB46_00035</name>
</gene>
<dbReference type="InterPro" id="IPR032635">
    <property type="entry name" value="Anti_2"/>
</dbReference>
<proteinExistence type="predicted"/>
<dbReference type="Pfam" id="PF16998">
    <property type="entry name" value="17kDa_Anti_2"/>
    <property type="match status" value="1"/>
</dbReference>
<evidence type="ECO:0000259" key="1">
    <source>
        <dbReference type="Pfam" id="PF16998"/>
    </source>
</evidence>
<sequence>MELPLASLTESNEPLEITGSVPTEVVDDGVEERVGTRAWAALKAALVSAAENGEDGEAFAWKSPAAGEELQMEGTVTAVDAFFDDDGAVCRRLAITAIAYAREQAIAAKACQRDGGGWNVKPIGDGR</sequence>
<feature type="domain" description="Surface antigen" evidence="1">
    <location>
        <begin position="15"/>
        <end position="122"/>
    </location>
</feature>
<reference evidence="2 3" key="1">
    <citation type="submission" date="2022-04" db="EMBL/GenBank/DDBJ databases">
        <authorList>
            <person name="Ye Y.-Q."/>
            <person name="Du Z.-J."/>
        </authorList>
    </citation>
    <scope>NUCLEOTIDE SEQUENCE [LARGE SCALE GENOMIC DNA]</scope>
    <source>
        <strain evidence="2 3">A6E488</strain>
    </source>
</reference>
<evidence type="ECO:0000313" key="3">
    <source>
        <dbReference type="Proteomes" id="UP001320898"/>
    </source>
</evidence>
<keyword evidence="3" id="KW-1185">Reference proteome</keyword>
<dbReference type="AlphaFoldDB" id="A0AAW5QQ79"/>
<dbReference type="Proteomes" id="UP001320898">
    <property type="component" value="Unassembled WGS sequence"/>
</dbReference>
<organism evidence="2 3">
    <name type="scientific">Microbaculum marinisediminis</name>
    <dbReference type="NCBI Taxonomy" id="2931392"/>
    <lineage>
        <taxon>Bacteria</taxon>
        <taxon>Pseudomonadati</taxon>
        <taxon>Pseudomonadota</taxon>
        <taxon>Alphaproteobacteria</taxon>
        <taxon>Hyphomicrobiales</taxon>
        <taxon>Tepidamorphaceae</taxon>
        <taxon>Microbaculum</taxon>
    </lineage>
</organism>
<dbReference type="EMBL" id="JALIDZ010000001">
    <property type="protein sequence ID" value="MCT8970236.1"/>
    <property type="molecule type" value="Genomic_DNA"/>
</dbReference>
<dbReference type="RefSeq" id="WP_261613810.1">
    <property type="nucleotide sequence ID" value="NZ_JALIDZ010000001.1"/>
</dbReference>